<gene>
    <name evidence="3" type="ORF">PPL_01281</name>
</gene>
<sequence length="128" mass="13940">MAQEDQSLNQQSQPTQVENQTYNQNAYPAYNQNAAYPPGYMPQQAYYQGYQQPAQPYYGGAVLQQPTTVVDGVSQSYGSRNSTAKGLGIASIVLFFLGIIATIIAVAVILSIAAETANEINNNTYNYN</sequence>
<evidence type="ECO:0000256" key="1">
    <source>
        <dbReference type="SAM" id="MobiDB-lite"/>
    </source>
</evidence>
<proteinExistence type="predicted"/>
<evidence type="ECO:0000313" key="3">
    <source>
        <dbReference type="EMBL" id="EFA86046.1"/>
    </source>
</evidence>
<dbReference type="AlphaFoldDB" id="D3AYL9"/>
<reference evidence="3 4" key="1">
    <citation type="journal article" date="2011" name="Genome Res.">
        <title>Phylogeny-wide analysis of social amoeba genomes highlights ancient origins for complex intercellular communication.</title>
        <authorList>
            <person name="Heidel A.J."/>
            <person name="Lawal H.M."/>
            <person name="Felder M."/>
            <person name="Schilde C."/>
            <person name="Helps N.R."/>
            <person name="Tunggal B."/>
            <person name="Rivero F."/>
            <person name="John U."/>
            <person name="Schleicher M."/>
            <person name="Eichinger L."/>
            <person name="Platzer M."/>
            <person name="Noegel A.A."/>
            <person name="Schaap P."/>
            <person name="Gloeckner G."/>
        </authorList>
    </citation>
    <scope>NUCLEOTIDE SEQUENCE [LARGE SCALE GENOMIC DNA]</scope>
    <source>
        <strain evidence="4">ATCC 26659 / Pp 5 / PN500</strain>
    </source>
</reference>
<keyword evidence="2" id="KW-0812">Transmembrane</keyword>
<feature type="compositionally biased region" description="Polar residues" evidence="1">
    <location>
        <begin position="1"/>
        <end position="21"/>
    </location>
</feature>
<keyword evidence="2" id="KW-1133">Transmembrane helix</keyword>
<dbReference type="EMBL" id="ADBJ01000004">
    <property type="protein sequence ID" value="EFA86046.1"/>
    <property type="molecule type" value="Genomic_DNA"/>
</dbReference>
<name>D3AYL9_HETP5</name>
<comment type="caution">
    <text evidence="3">The sequence shown here is derived from an EMBL/GenBank/DDBJ whole genome shotgun (WGS) entry which is preliminary data.</text>
</comment>
<keyword evidence="2" id="KW-0472">Membrane</keyword>
<feature type="transmembrane region" description="Helical" evidence="2">
    <location>
        <begin position="87"/>
        <end position="114"/>
    </location>
</feature>
<protein>
    <submittedName>
        <fullName evidence="3">Uncharacterized protein</fullName>
    </submittedName>
</protein>
<accession>D3AYL9</accession>
<organism evidence="3 4">
    <name type="scientific">Heterostelium pallidum (strain ATCC 26659 / Pp 5 / PN500)</name>
    <name type="common">Cellular slime mold</name>
    <name type="synonym">Polysphondylium pallidum</name>
    <dbReference type="NCBI Taxonomy" id="670386"/>
    <lineage>
        <taxon>Eukaryota</taxon>
        <taxon>Amoebozoa</taxon>
        <taxon>Evosea</taxon>
        <taxon>Eumycetozoa</taxon>
        <taxon>Dictyostelia</taxon>
        <taxon>Acytosteliales</taxon>
        <taxon>Acytosteliaceae</taxon>
        <taxon>Heterostelium</taxon>
    </lineage>
</organism>
<dbReference type="RefSeq" id="XP_020438152.1">
    <property type="nucleotide sequence ID" value="XM_020572294.1"/>
</dbReference>
<dbReference type="Proteomes" id="UP000001396">
    <property type="component" value="Unassembled WGS sequence"/>
</dbReference>
<evidence type="ECO:0000313" key="4">
    <source>
        <dbReference type="Proteomes" id="UP000001396"/>
    </source>
</evidence>
<dbReference type="GeneID" id="31356811"/>
<evidence type="ECO:0000256" key="2">
    <source>
        <dbReference type="SAM" id="Phobius"/>
    </source>
</evidence>
<feature type="region of interest" description="Disordered" evidence="1">
    <location>
        <begin position="1"/>
        <end position="30"/>
    </location>
</feature>
<keyword evidence="4" id="KW-1185">Reference proteome</keyword>
<dbReference type="InParanoid" id="D3AYL9"/>